<feature type="transmembrane region" description="Helical" evidence="1">
    <location>
        <begin position="208"/>
        <end position="225"/>
    </location>
</feature>
<sequence length="447" mass="50357">MEIIDKLVAICFSFGILFQAVVVRRLVGTWLFPATLFSLFWFFATIVPLAFLFLVPVSPLAMIYIFCACILFSCTALPFHWRAAFLKNSLLGPTENYGSPFMVRSFYLFSAGAVVTLIISIGEQGFSLTDILLNFLAVANQYMAKRYSDELSTSIFSQLSFVLMYPAAIFGGLVFDEAKSGRKKLLYMALVLMPSLLALLVQGAKGNLFLVLAFFWGAILMGKLNKGERTLFREINWVKTSIYLFAVFVMLIMSFLSRGLFEETDNNVIVNGLIRYFASYTSAHLYAFSDWFSYYVGAGSVMNYDLDGEANGFYTFMSAFKLAGSQKETVPGVYGEYFYYGEFITSNIYTWFRGLITDFGLSGAAVFMCVFGAISHLMFFGGLVLKNRVIPHTFFIHFIGFVYTTYIISLLIWNSVYTSFIIVAVVLIVNRWLNGNRHFASLPQPAV</sequence>
<feature type="transmembrane region" description="Helical" evidence="1">
    <location>
        <begin position="359"/>
        <end position="385"/>
    </location>
</feature>
<accession>A0ABW0L6Y1</accession>
<feature type="transmembrane region" description="Helical" evidence="1">
    <location>
        <begin position="7"/>
        <end position="24"/>
    </location>
</feature>
<feature type="transmembrane region" description="Helical" evidence="1">
    <location>
        <begin position="237"/>
        <end position="256"/>
    </location>
</feature>
<keyword evidence="1" id="KW-0812">Transmembrane</keyword>
<evidence type="ECO:0000313" key="2">
    <source>
        <dbReference type="EMBL" id="MFC5461613.1"/>
    </source>
</evidence>
<keyword evidence="3" id="KW-1185">Reference proteome</keyword>
<gene>
    <name evidence="2" type="ORF">ACFPN5_17530</name>
</gene>
<organism evidence="2 3">
    <name type="scientific">Massilia niabensis</name>
    <dbReference type="NCBI Taxonomy" id="544910"/>
    <lineage>
        <taxon>Bacteria</taxon>
        <taxon>Pseudomonadati</taxon>
        <taxon>Pseudomonadota</taxon>
        <taxon>Betaproteobacteria</taxon>
        <taxon>Burkholderiales</taxon>
        <taxon>Oxalobacteraceae</taxon>
        <taxon>Telluria group</taxon>
        <taxon>Massilia</taxon>
    </lineage>
</organism>
<reference evidence="3" key="1">
    <citation type="journal article" date="2019" name="Int. J. Syst. Evol. Microbiol.">
        <title>The Global Catalogue of Microorganisms (GCM) 10K type strain sequencing project: providing services to taxonomists for standard genome sequencing and annotation.</title>
        <authorList>
            <consortium name="The Broad Institute Genomics Platform"/>
            <consortium name="The Broad Institute Genome Sequencing Center for Infectious Disease"/>
            <person name="Wu L."/>
            <person name="Ma J."/>
        </authorList>
    </citation>
    <scope>NUCLEOTIDE SEQUENCE [LARGE SCALE GENOMIC DNA]</scope>
    <source>
        <strain evidence="3">KACC 12649</strain>
    </source>
</reference>
<feature type="transmembrane region" description="Helical" evidence="1">
    <location>
        <begin position="155"/>
        <end position="173"/>
    </location>
</feature>
<comment type="caution">
    <text evidence="2">The sequence shown here is derived from an EMBL/GenBank/DDBJ whole genome shotgun (WGS) entry which is preliminary data.</text>
</comment>
<dbReference type="EMBL" id="JBHSMU010000015">
    <property type="protein sequence ID" value="MFC5461613.1"/>
    <property type="molecule type" value="Genomic_DNA"/>
</dbReference>
<name>A0ABW0L6Y1_9BURK</name>
<keyword evidence="1" id="KW-0472">Membrane</keyword>
<feature type="transmembrane region" description="Helical" evidence="1">
    <location>
        <begin position="61"/>
        <end position="81"/>
    </location>
</feature>
<dbReference type="NCBIfam" id="TIGR04370">
    <property type="entry name" value="glyco_rpt_poly"/>
    <property type="match status" value="1"/>
</dbReference>
<proteinExistence type="predicted"/>
<feature type="transmembrane region" description="Helical" evidence="1">
    <location>
        <begin position="30"/>
        <end position="54"/>
    </location>
</feature>
<evidence type="ECO:0000256" key="1">
    <source>
        <dbReference type="SAM" id="Phobius"/>
    </source>
</evidence>
<keyword evidence="1" id="KW-1133">Transmembrane helix</keyword>
<protein>
    <submittedName>
        <fullName evidence="2">O-antigen polymerase</fullName>
    </submittedName>
</protein>
<feature type="transmembrane region" description="Helical" evidence="1">
    <location>
        <begin position="392"/>
        <end position="410"/>
    </location>
</feature>
<dbReference type="Proteomes" id="UP001596050">
    <property type="component" value="Unassembled WGS sequence"/>
</dbReference>
<dbReference type="RefSeq" id="WP_379785064.1">
    <property type="nucleotide sequence ID" value="NZ_JBHSMU010000015.1"/>
</dbReference>
<evidence type="ECO:0000313" key="3">
    <source>
        <dbReference type="Proteomes" id="UP001596050"/>
    </source>
</evidence>
<feature type="transmembrane region" description="Helical" evidence="1">
    <location>
        <begin position="101"/>
        <end position="119"/>
    </location>
</feature>